<dbReference type="HOGENOM" id="CLU_010861_0_0_1"/>
<dbReference type="FunCoup" id="G3U221">
    <property type="interactions" value="1"/>
</dbReference>
<name>G3U221_LOXAF</name>
<feature type="compositionally biased region" description="Polar residues" evidence="1">
    <location>
        <begin position="886"/>
        <end position="904"/>
    </location>
</feature>
<dbReference type="eggNOG" id="ENOG502RJ23">
    <property type="taxonomic scope" value="Eukaryota"/>
</dbReference>
<dbReference type="PANTHER" id="PTHR21777">
    <property type="entry name" value="RCG55159-LIKE"/>
    <property type="match status" value="1"/>
</dbReference>
<gene>
    <name evidence="2" type="primary">SPATA31G1</name>
</gene>
<feature type="compositionally biased region" description="Polar residues" evidence="1">
    <location>
        <begin position="863"/>
        <end position="875"/>
    </location>
</feature>
<evidence type="ECO:0000313" key="3">
    <source>
        <dbReference type="Proteomes" id="UP000007646"/>
    </source>
</evidence>
<feature type="region of interest" description="Disordered" evidence="1">
    <location>
        <begin position="228"/>
        <end position="248"/>
    </location>
</feature>
<evidence type="ECO:0000256" key="1">
    <source>
        <dbReference type="SAM" id="MobiDB-lite"/>
    </source>
</evidence>
<dbReference type="GeneTree" id="ENSGT00390000000748"/>
<sequence>MWKQKSEEEEEGEEEEEEDASLGPLNSYSAPKEVPIGEQITIAPPQPSCSSEGFLKASGIPEQIFTQPVNPSRSFPTFQILTNLPVRHKTASGSCLQQRKSQLFWGLPSLHSEFLEATQKLSVDSSIFFNKFAFLPKPNLLLSQYCPSTQLSTHRVHTMEDLGVLPPEPQLPSPTCSPPVLSLALHLKPFPTGHEGVLSGTEAYPQPQGTSPLGVPLGYETQWRTTKHKDSLQASEPPMPAPCQSTDSLSEHQKVNPEEGLSSLKAFWGTMGQKENPQTSEFSVPVLCLSPAARTELHGDSTLRESSGYEAQLGCRKNSENPWAFEPTDLDLNPCSVSLPGMCVPSGSEDPWKDIQRRENLWVSADPVSPLSLPSTSLLKSIGIGPQGVLPEFKALRETMGQRKNLWASKSPGSAHSPPLAPLPKSQGINPVGGLPGSEAAWNDIEHSRNFWAAEPPSLVLSPPPALILESFKVSPIGVLFDSEAICGDTQRRKNSWACELLACSLHQDPYEASPQGMLSDSGHVRGVMEQKKNCRVPVPPVRGPSPTPNSVSKSHIINPIGDQWDYKPEEEVVVQRENCWAELPASGPSSLSAPPPELHIDSEFVWRNVQQREVPQCSSPPAVDPLQPRFWPPTLAETMKIKLTQPDLLKGEIFPGAKGQTPLSQEETVPDMPTHPGVQAWHWSRELELRLKNLQQSSASRPPDLGRPFCSSPTPSSTTLGSWESSSYPPQQTHPPNPCPYSSSCCFQKAQGIVPQPAQVSHCHHPHSSSQPHSQGSGRSKQRSQREESVKRKMVAKVLSQESCVHLEAGDKCSGLEEPSNPKVPASGKRQDKVSDLPSAKNRKYPKKYRSGDHRGGDARLGSSTVTAKSQLAQAQRLVEAPESRPSQRSQHRGQSSIHTALPQQLLPKTGVLQNQHGTGMGAGDMPNTQHCKHFKKRLSSPTPQTPVVRGLQRMLAKLLGTLGPQPTKSNQ</sequence>
<feature type="compositionally biased region" description="Low complexity" evidence="1">
    <location>
        <begin position="769"/>
        <end position="780"/>
    </location>
</feature>
<feature type="compositionally biased region" description="Pro residues" evidence="1">
    <location>
        <begin position="538"/>
        <end position="548"/>
    </location>
</feature>
<evidence type="ECO:0000313" key="2">
    <source>
        <dbReference type="Ensembl" id="ENSLAFP00000021879.1"/>
    </source>
</evidence>
<proteinExistence type="predicted"/>
<reference evidence="2" key="3">
    <citation type="submission" date="2025-09" db="UniProtKB">
        <authorList>
            <consortium name="Ensembl"/>
        </authorList>
    </citation>
    <scope>IDENTIFICATION</scope>
    <source>
        <strain evidence="2">Isolate ISIS603380</strain>
    </source>
</reference>
<organism evidence="2 3">
    <name type="scientific">Loxodonta africana</name>
    <name type="common">African elephant</name>
    <dbReference type="NCBI Taxonomy" id="9785"/>
    <lineage>
        <taxon>Eukaryota</taxon>
        <taxon>Metazoa</taxon>
        <taxon>Chordata</taxon>
        <taxon>Craniata</taxon>
        <taxon>Vertebrata</taxon>
        <taxon>Euteleostomi</taxon>
        <taxon>Mammalia</taxon>
        <taxon>Eutheria</taxon>
        <taxon>Afrotheria</taxon>
        <taxon>Proboscidea</taxon>
        <taxon>Elephantidae</taxon>
        <taxon>Loxodonta</taxon>
    </lineage>
</organism>
<feature type="region of interest" description="Disordered" evidence="1">
    <location>
        <begin position="758"/>
        <end position="795"/>
    </location>
</feature>
<dbReference type="Ensembl" id="ENSLAFT00000007290.3">
    <property type="protein sequence ID" value="ENSLAFP00000021879.1"/>
    <property type="gene ID" value="ENSLAFG00000007290.3"/>
</dbReference>
<feature type="region of interest" description="Disordered" evidence="1">
    <location>
        <begin position="654"/>
        <end position="678"/>
    </location>
</feature>
<dbReference type="OMA" id="WHWSREL"/>
<dbReference type="Proteomes" id="UP000007646">
    <property type="component" value="Unassembled WGS sequence"/>
</dbReference>
<feature type="region of interest" description="Disordered" evidence="1">
    <location>
        <begin position="698"/>
        <end position="736"/>
    </location>
</feature>
<dbReference type="STRING" id="9785.ENSLAFP00000021879"/>
<dbReference type="AlphaFoldDB" id="G3U221"/>
<feature type="compositionally biased region" description="Acidic residues" evidence="1">
    <location>
        <begin position="7"/>
        <end position="20"/>
    </location>
</feature>
<keyword evidence="3" id="KW-1185">Reference proteome</keyword>
<accession>G3U221</accession>
<dbReference type="InParanoid" id="G3U221"/>
<reference evidence="2" key="2">
    <citation type="submission" date="2025-08" db="UniProtKB">
        <authorList>
            <consortium name="Ensembl"/>
        </authorList>
    </citation>
    <scope>IDENTIFICATION</scope>
    <source>
        <strain evidence="2">Isolate ISIS603380</strain>
    </source>
</reference>
<dbReference type="PANTHER" id="PTHR21777:SF0">
    <property type="entry name" value="RCG55159-LIKE"/>
    <property type="match status" value="1"/>
</dbReference>
<feature type="region of interest" description="Disordered" evidence="1">
    <location>
        <begin position="536"/>
        <end position="555"/>
    </location>
</feature>
<feature type="region of interest" description="Disordered" evidence="1">
    <location>
        <begin position="404"/>
        <end position="426"/>
    </location>
</feature>
<feature type="region of interest" description="Disordered" evidence="1">
    <location>
        <begin position="813"/>
        <end position="948"/>
    </location>
</feature>
<reference evidence="2 3" key="1">
    <citation type="submission" date="2009-06" db="EMBL/GenBank/DDBJ databases">
        <title>The Genome Sequence of Loxodonta africana (African elephant).</title>
        <authorList>
            <person name="Di Palma F."/>
            <person name="Heiman D."/>
            <person name="Young S."/>
            <person name="Johnson J."/>
            <person name="Lander E.S."/>
            <person name="Lindblad-Toh K."/>
        </authorList>
    </citation>
    <scope>NUCLEOTIDE SEQUENCE [LARGE SCALE GENOMIC DNA]</scope>
    <source>
        <strain evidence="2 3">Isolate ISIS603380</strain>
    </source>
</reference>
<feature type="compositionally biased region" description="Low complexity" evidence="1">
    <location>
        <begin position="712"/>
        <end position="732"/>
    </location>
</feature>
<dbReference type="InterPro" id="IPR026677">
    <property type="entry name" value="Spata31g1-like"/>
</dbReference>
<protein>
    <submittedName>
        <fullName evidence="2">SPATA31 subfamily G member 1</fullName>
    </submittedName>
</protein>
<feature type="region of interest" description="Disordered" evidence="1">
    <location>
        <begin position="1"/>
        <end position="30"/>
    </location>
</feature>